<feature type="transmembrane region" description="Helical" evidence="1">
    <location>
        <begin position="15"/>
        <end position="35"/>
    </location>
</feature>
<dbReference type="SUPFAM" id="SSF52540">
    <property type="entry name" value="P-loop containing nucleoside triphosphate hydrolases"/>
    <property type="match status" value="1"/>
</dbReference>
<dbReference type="RefSeq" id="WP_149784469.1">
    <property type="nucleotide sequence ID" value="NZ_BAAADP010000001.1"/>
</dbReference>
<keyword evidence="1" id="KW-1133">Transmembrane helix</keyword>
<organism evidence="2 3">
    <name type="scientific">Halorubrum aquaticum</name>
    <dbReference type="NCBI Taxonomy" id="387340"/>
    <lineage>
        <taxon>Archaea</taxon>
        <taxon>Methanobacteriati</taxon>
        <taxon>Methanobacteriota</taxon>
        <taxon>Stenosarchaea group</taxon>
        <taxon>Halobacteria</taxon>
        <taxon>Halobacteriales</taxon>
        <taxon>Haloferacaceae</taxon>
        <taxon>Halorubrum</taxon>
    </lineage>
</organism>
<keyword evidence="3" id="KW-1185">Reference proteome</keyword>
<feature type="transmembrane region" description="Helical" evidence="1">
    <location>
        <begin position="154"/>
        <end position="174"/>
    </location>
</feature>
<evidence type="ECO:0000313" key="2">
    <source>
        <dbReference type="EMBL" id="SFH56640.1"/>
    </source>
</evidence>
<keyword evidence="1" id="KW-0472">Membrane</keyword>
<accession>A0A1I3B368</accession>
<protein>
    <submittedName>
        <fullName evidence="2">Uncharacterized protein</fullName>
    </submittedName>
</protein>
<feature type="transmembrane region" description="Helical" evidence="1">
    <location>
        <begin position="55"/>
        <end position="77"/>
    </location>
</feature>
<evidence type="ECO:0000256" key="1">
    <source>
        <dbReference type="SAM" id="Phobius"/>
    </source>
</evidence>
<dbReference type="Proteomes" id="UP000323537">
    <property type="component" value="Unassembled WGS sequence"/>
</dbReference>
<feature type="transmembrane region" description="Helical" evidence="1">
    <location>
        <begin position="115"/>
        <end position="133"/>
    </location>
</feature>
<sequence>MTTIGEFLEENGEKVFLVVYFAVMVIVAGPLFLSLGEAWQASDIVRPAILALNPLVGVTLEQFSALMFGLYLGLLVLVTLDPKKRVQGILLCLGTVSALVALLSIGLFIPNIDFAANIVWVLGGFVGGGLVGGGPKLLEVRTASALEFRRSATILFYLISAIVVGGLIEFHVNFPQFLQVSAETVQIVPPAPNVSVEWASIGVNTLMAAVFVVTLRRFVTYDAEENFFVLGPQGSGKSLFLVGKYLAALDDAVGREADTPLNPSSDLMELVGSLDAASKDTGWKLDATGQTDVEDLNFNFVDGRVFPKNIELSSLDYAGEYLERLPNALMSPDDEIDNSTLRLLAQRVRDANTLILIIDVERYHNNEPLEIEPYFDILDVASNKDVLLVATKCDILAEEFRDKQALEAHQYFDEFQEFVSETLIENNQTVRTLVQDTSGSKIHPVYYQTTTDENGERVPMRDRNGNVMTVGFDELLEKMG</sequence>
<proteinExistence type="predicted"/>
<dbReference type="InterPro" id="IPR027417">
    <property type="entry name" value="P-loop_NTPase"/>
</dbReference>
<reference evidence="2 3" key="1">
    <citation type="submission" date="2016-10" db="EMBL/GenBank/DDBJ databases">
        <authorList>
            <person name="Varghese N."/>
            <person name="Submissions S."/>
        </authorList>
    </citation>
    <scope>NUCLEOTIDE SEQUENCE [LARGE SCALE GENOMIC DNA]</scope>
    <source>
        <strain evidence="2 3">CGMCC 1.6377</strain>
    </source>
</reference>
<feature type="transmembrane region" description="Helical" evidence="1">
    <location>
        <begin position="89"/>
        <end position="109"/>
    </location>
</feature>
<dbReference type="OrthoDB" id="300006at2157"/>
<keyword evidence="1" id="KW-0812">Transmembrane</keyword>
<gene>
    <name evidence="2" type="ORF">SAMN04488066_10928</name>
</gene>
<evidence type="ECO:0000313" key="3">
    <source>
        <dbReference type="Proteomes" id="UP000323537"/>
    </source>
</evidence>
<dbReference type="AlphaFoldDB" id="A0A1I3B368"/>
<name>A0A1I3B368_9EURY</name>
<dbReference type="EMBL" id="FOPZ01000009">
    <property type="protein sequence ID" value="SFH56640.1"/>
    <property type="molecule type" value="Genomic_DNA"/>
</dbReference>
<dbReference type="Gene3D" id="3.40.50.300">
    <property type="entry name" value="P-loop containing nucleotide triphosphate hydrolases"/>
    <property type="match status" value="1"/>
</dbReference>